<keyword evidence="3" id="KW-0862">Zinc</keyword>
<dbReference type="Gene3D" id="2.20.25.240">
    <property type="match status" value="1"/>
</dbReference>
<reference evidence="6 7" key="1">
    <citation type="submission" date="2021-06" db="EMBL/GenBank/DDBJ databases">
        <title>A haploid diamondback moth (Plutella xylostella L.) genome assembly resolves 31 chromosomes and identifies a diamide resistance mutation.</title>
        <authorList>
            <person name="Ward C.M."/>
            <person name="Perry K.D."/>
            <person name="Baker G."/>
            <person name="Powis K."/>
            <person name="Heckel D.G."/>
            <person name="Baxter S.W."/>
        </authorList>
    </citation>
    <scope>NUCLEOTIDE SEQUENCE [LARGE SCALE GENOMIC DNA]</scope>
    <source>
        <strain evidence="6 7">LV</strain>
        <tissue evidence="6">Single pupa</tissue>
    </source>
</reference>
<evidence type="ECO:0000259" key="5">
    <source>
        <dbReference type="Pfam" id="PF10551"/>
    </source>
</evidence>
<dbReference type="Pfam" id="PF10551">
    <property type="entry name" value="MULE"/>
    <property type="match status" value="1"/>
</dbReference>
<dbReference type="PANTHER" id="PTHR47160">
    <property type="entry name" value="PUTATIVE-RELATED"/>
    <property type="match status" value="1"/>
</dbReference>
<keyword evidence="1" id="KW-0479">Metal-binding</keyword>
<evidence type="ECO:0000256" key="2">
    <source>
        <dbReference type="ARBA" id="ARBA00022771"/>
    </source>
</evidence>
<name>A0ABQ7Q7F2_PLUXY</name>
<sequence>MSECVLVKSIRGADVLISDGYTYHLNKKVNETFYWRCAKKSKANCGVTLTTKWCHDKHTDMKLNHDHDHLPDPEALIRRKLTSSLKDKAGNSMDSPAQIIQRCIQDVPPSCAPHLPNKVAMSMTIQRTRNKNMPALPKTVHDVEIPEEFVKFMIGHYTYKNESVLVFTTKENVQLLQKAQYWLMDGTFQCSPKPYIQIYTVHARIGSEDGVNKILPLVYGLLSHKTQNCYKIFLEILRCQALSCFDIRLSPKFIILDFEIAAINAVKLVFPDCAQKLCFFHLTQTIWRHIQSAGLAKRYGTDPGFAHKMRHLAALAFLEPHEIPSAFQMLKENIFPEEAKEIVEWFEKYYINGSFQRRTLKNPQFPPEMWCIYDRYVSSVPVTQNALESWHNRWNTLLNRKKWNLFKTIAEFQKEQKNTECTIERITSSEPMPKRKRGSSNTQRIMQHYSKKNEMDIDDFLSGLAYICYIKH</sequence>
<keyword evidence="2" id="KW-0863">Zinc-finger</keyword>
<accession>A0ABQ7Q7F2</accession>
<dbReference type="EMBL" id="JAHIBW010000019">
    <property type="protein sequence ID" value="KAG7301168.1"/>
    <property type="molecule type" value="Genomic_DNA"/>
</dbReference>
<feature type="domain" description="MULE transposase" evidence="5">
    <location>
        <begin position="182"/>
        <end position="284"/>
    </location>
</feature>
<dbReference type="PANTHER" id="PTHR47160:SF10">
    <property type="entry name" value="MULE TRANSPOSASE DOMAIN-CONTAINING PROTEIN"/>
    <property type="match status" value="1"/>
</dbReference>
<dbReference type="InterPro" id="IPR018289">
    <property type="entry name" value="MULE_transposase_dom"/>
</dbReference>
<proteinExistence type="predicted"/>
<evidence type="ECO:0000313" key="6">
    <source>
        <dbReference type="EMBL" id="KAG7301168.1"/>
    </source>
</evidence>
<comment type="caution">
    <text evidence="6">The sequence shown here is derived from an EMBL/GenBank/DDBJ whole genome shotgun (WGS) entry which is preliminary data.</text>
</comment>
<evidence type="ECO:0000313" key="7">
    <source>
        <dbReference type="Proteomes" id="UP000823941"/>
    </source>
</evidence>
<dbReference type="Proteomes" id="UP000823941">
    <property type="component" value="Chromosome 19"/>
</dbReference>
<evidence type="ECO:0000259" key="4">
    <source>
        <dbReference type="Pfam" id="PF04500"/>
    </source>
</evidence>
<evidence type="ECO:0000256" key="3">
    <source>
        <dbReference type="ARBA" id="ARBA00022833"/>
    </source>
</evidence>
<evidence type="ECO:0000256" key="1">
    <source>
        <dbReference type="ARBA" id="ARBA00022723"/>
    </source>
</evidence>
<gene>
    <name evidence="6" type="ORF">JYU34_014016</name>
</gene>
<keyword evidence="7" id="KW-1185">Reference proteome</keyword>
<feature type="domain" description="FLYWCH-type" evidence="4">
    <location>
        <begin position="7"/>
        <end position="69"/>
    </location>
</feature>
<evidence type="ECO:0008006" key="8">
    <source>
        <dbReference type="Google" id="ProtNLM"/>
    </source>
</evidence>
<organism evidence="6 7">
    <name type="scientific">Plutella xylostella</name>
    <name type="common">Diamondback moth</name>
    <name type="synonym">Plutella maculipennis</name>
    <dbReference type="NCBI Taxonomy" id="51655"/>
    <lineage>
        <taxon>Eukaryota</taxon>
        <taxon>Metazoa</taxon>
        <taxon>Ecdysozoa</taxon>
        <taxon>Arthropoda</taxon>
        <taxon>Hexapoda</taxon>
        <taxon>Insecta</taxon>
        <taxon>Pterygota</taxon>
        <taxon>Neoptera</taxon>
        <taxon>Endopterygota</taxon>
        <taxon>Lepidoptera</taxon>
        <taxon>Glossata</taxon>
        <taxon>Ditrysia</taxon>
        <taxon>Yponomeutoidea</taxon>
        <taxon>Plutellidae</taxon>
        <taxon>Plutella</taxon>
    </lineage>
</organism>
<protein>
    <recommendedName>
        <fullName evidence="8">MULE transposase domain-containing protein</fullName>
    </recommendedName>
</protein>
<dbReference type="Pfam" id="PF04500">
    <property type="entry name" value="FLYWCH"/>
    <property type="match status" value="1"/>
</dbReference>
<dbReference type="InterPro" id="IPR007588">
    <property type="entry name" value="Znf_FLYWCH"/>
</dbReference>